<feature type="region of interest" description="Disordered" evidence="1">
    <location>
        <begin position="1"/>
        <end position="135"/>
    </location>
</feature>
<feature type="region of interest" description="Disordered" evidence="1">
    <location>
        <begin position="341"/>
        <end position="460"/>
    </location>
</feature>
<dbReference type="InterPro" id="IPR045341">
    <property type="entry name" value="DUF6532"/>
</dbReference>
<dbReference type="OrthoDB" id="3244572at2759"/>
<sequence>MSNITTSDILSHINKSPAIQTTVAPEATKTPSGAEAEPQTELRRSDRSRARSVRAKEGGYDKKLAVDKQRAARAQRTRSRNKKTKSSHTHSDAESSNFGFASAPSETDNDGRAPSRSPTPIATADEPEAQTTRSNLQDKLAQKFDNVLKTYGTQTLMEVDDAISTDPAYTSQPEEQGSEARFLSPVVVGAGGGFHLDHPAHRAGNSRTYSGSKGGPRTIAVSNLPVPAESTQPEDPFDAPYIQPFSTSEQEASLPPLNPLRNLESRFFATPGGSGLFLGYPDAHRSTSHVSLDNNLAPSRSPSIHSPTPSLDLTHMSISSKSLGDPILTPPLALNHLLQSTEQHSTRAKGHAQKNTTAPSQTPAHSQAKRPLVTPATPLPARKRQALTYGPTTGGKAYTTRLNITEINSQRVSSREVSRRRPTSSQTRRKGKNTPRTRARTQTPSPIPHPPRSADNNLDLLDDSDADQLVVDSAKQGILVETPGYRKPTAQDLSGHERVFWKETLDLVWAFSMGEGNFQTRTIFASWVSACYLKVLELKLPNSDTASMTMSDDMKTVILNYLCNMRYQDYLRLCDHVRNYYHLKNPSTPDERQDMRDKISELYPDYFHYRETNDPADPYEGHILYIALESVFFWGPNAIGAKYPSLFRRSDENPKDERKHLAVLAYLATMVQFCLGEWTKGYFKKGTLNATTQHSVWLCHFDGLKNVSLIARKRLIKTYNEWVQNAYDASQAQTKFVKKHYVQAVVRQKDVRPDTPSRSPSPLDNY</sequence>
<dbReference type="Pfam" id="PF20149">
    <property type="entry name" value="DUF6532"/>
    <property type="match status" value="1"/>
</dbReference>
<feature type="compositionally biased region" description="Polar residues" evidence="1">
    <location>
        <begin position="353"/>
        <end position="365"/>
    </location>
</feature>
<organism evidence="3 4">
    <name type="scientific">Rhizoctonia solani AG-3 Rhs1AP</name>
    <dbReference type="NCBI Taxonomy" id="1086054"/>
    <lineage>
        <taxon>Eukaryota</taxon>
        <taxon>Fungi</taxon>
        <taxon>Dikarya</taxon>
        <taxon>Basidiomycota</taxon>
        <taxon>Agaricomycotina</taxon>
        <taxon>Agaricomycetes</taxon>
        <taxon>Cantharellales</taxon>
        <taxon>Ceratobasidiaceae</taxon>
        <taxon>Rhizoctonia</taxon>
    </lineage>
</organism>
<protein>
    <recommendedName>
        <fullName evidence="2">DUF6532 domain-containing protein</fullName>
    </recommendedName>
</protein>
<feature type="compositionally biased region" description="Basic and acidic residues" evidence="1">
    <location>
        <begin position="40"/>
        <end position="70"/>
    </location>
</feature>
<gene>
    <name evidence="3" type="ORF">RSOL_188090</name>
</gene>
<evidence type="ECO:0000259" key="2">
    <source>
        <dbReference type="Pfam" id="PF20149"/>
    </source>
</evidence>
<feature type="domain" description="DUF6532" evidence="2">
    <location>
        <begin position="526"/>
        <end position="706"/>
    </location>
</feature>
<dbReference type="AlphaFoldDB" id="X8J3U7"/>
<dbReference type="Proteomes" id="UP000030108">
    <property type="component" value="Unassembled WGS sequence"/>
</dbReference>
<reference evidence="4" key="1">
    <citation type="journal article" date="2014" name="Genome Announc.">
        <title>Draft genome sequence of the plant-pathogenic soil fungus Rhizoctonia solani anastomosis group 3 strain Rhs1AP.</title>
        <authorList>
            <person name="Cubeta M.A."/>
            <person name="Thomas E."/>
            <person name="Dean R.A."/>
            <person name="Jabaji S."/>
            <person name="Neate S.M."/>
            <person name="Tavantzis S."/>
            <person name="Toda T."/>
            <person name="Vilgalys R."/>
            <person name="Bharathan N."/>
            <person name="Fedorova-Abrams N."/>
            <person name="Pakala S.B."/>
            <person name="Pakala S.M."/>
            <person name="Zafar N."/>
            <person name="Joardar V."/>
            <person name="Losada L."/>
            <person name="Nierman W.C."/>
        </authorList>
    </citation>
    <scope>NUCLEOTIDE SEQUENCE [LARGE SCALE GENOMIC DNA]</scope>
    <source>
        <strain evidence="4">AG-3</strain>
    </source>
</reference>
<comment type="caution">
    <text evidence="3">The sequence shown here is derived from an EMBL/GenBank/DDBJ whole genome shotgun (WGS) entry which is preliminary data.</text>
</comment>
<feature type="non-terminal residue" evidence="3">
    <location>
        <position position="766"/>
    </location>
</feature>
<proteinExistence type="predicted"/>
<feature type="compositionally biased region" description="Polar residues" evidence="1">
    <location>
        <begin position="1"/>
        <end position="23"/>
    </location>
</feature>
<evidence type="ECO:0000313" key="4">
    <source>
        <dbReference type="Proteomes" id="UP000030108"/>
    </source>
</evidence>
<feature type="compositionally biased region" description="Basic residues" evidence="1">
    <location>
        <begin position="71"/>
        <end position="88"/>
    </location>
</feature>
<dbReference type="EMBL" id="JATN01000322">
    <property type="protein sequence ID" value="EUC56572.1"/>
    <property type="molecule type" value="Genomic_DNA"/>
</dbReference>
<name>X8J3U7_9AGAM</name>
<feature type="compositionally biased region" description="Basic residues" evidence="1">
    <location>
        <begin position="420"/>
        <end position="439"/>
    </location>
</feature>
<evidence type="ECO:0000313" key="3">
    <source>
        <dbReference type="EMBL" id="EUC56572.1"/>
    </source>
</evidence>
<accession>X8J3U7</accession>
<feature type="region of interest" description="Disordered" evidence="1">
    <location>
        <begin position="195"/>
        <end position="221"/>
    </location>
</feature>
<evidence type="ECO:0000256" key="1">
    <source>
        <dbReference type="SAM" id="MobiDB-lite"/>
    </source>
</evidence>